<dbReference type="GO" id="GO:0016020">
    <property type="term" value="C:membrane"/>
    <property type="evidence" value="ECO:0007669"/>
    <property type="project" value="UniProtKB-SubCell"/>
</dbReference>
<dbReference type="AlphaFoldDB" id="A0A8K0SSQ1"/>
<evidence type="ECO:0000313" key="12">
    <source>
        <dbReference type="Proteomes" id="UP000813444"/>
    </source>
</evidence>
<dbReference type="SUPFAM" id="SSF49344">
    <property type="entry name" value="CBD9-like"/>
    <property type="match status" value="1"/>
</dbReference>
<dbReference type="Gene3D" id="2.60.40.1210">
    <property type="entry name" value="Cellobiose dehydrogenase, cytochrome domain"/>
    <property type="match status" value="1"/>
</dbReference>
<dbReference type="Proteomes" id="UP000813444">
    <property type="component" value="Unassembled WGS sequence"/>
</dbReference>
<sequence length="415" mass="44865">MTPTRLLLLGLGLLCTSALGAIQYCHKDELANICLGIVGAKNESSSGVDLYVTLGYEGTATTGWMAMGIGEQMAGALMFLIIADQSKNAVLSVRTTAGHFQPQEAPDKTPAAELLSINSQTDTWQEYAFVCYSCDSWATFNPTEKSHPLIWARELKQTFEVATSDARIHQHDHYSLFWADMTASAPDAGQAAAPPTVDRSKGTFGASDFGAPADGSESESDPGFTAARAHGLLLGFAFMILFPAGAAVFSTGYSKSFVAHVTIQLTAMVCAFSGVGLMLWPIIANNGFERLLEAHPALGSVLMALVGIQIWLGWWHHKNFVKYRRRTAPSFAHRWNGRLLLVLGTANTAFGLVFAKERASARMVWGTLAAVEAIVLLIVVPELARRKEQMEDASSKQKVEGDERGHLLSEGSHND</sequence>
<dbReference type="InterPro" id="IPR015920">
    <property type="entry name" value="Cellobiose_DH-like_cyt"/>
</dbReference>
<dbReference type="Gene3D" id="1.20.120.1770">
    <property type="match status" value="1"/>
</dbReference>
<evidence type="ECO:0000313" key="11">
    <source>
        <dbReference type="EMBL" id="KAH7323274.1"/>
    </source>
</evidence>
<dbReference type="CDD" id="cd08760">
    <property type="entry name" value="Cyt_b561_FRRS1_like"/>
    <property type="match status" value="1"/>
</dbReference>
<evidence type="ECO:0000256" key="6">
    <source>
        <dbReference type="ARBA" id="ARBA00023136"/>
    </source>
</evidence>
<feature type="signal peptide" evidence="9">
    <location>
        <begin position="1"/>
        <end position="20"/>
    </location>
</feature>
<proteinExistence type="predicted"/>
<dbReference type="PANTHER" id="PTHR47797:SF3">
    <property type="entry name" value="CYTOCHROME B561 DOMAIN-CONTAINING PROTEIN"/>
    <property type="match status" value="1"/>
</dbReference>
<feature type="transmembrane region" description="Helical" evidence="8">
    <location>
        <begin position="295"/>
        <end position="314"/>
    </location>
</feature>
<comment type="caution">
    <text evidence="11">The sequence shown here is derived from an EMBL/GenBank/DDBJ whole genome shotgun (WGS) entry which is preliminary data.</text>
</comment>
<evidence type="ECO:0000256" key="8">
    <source>
        <dbReference type="SAM" id="Phobius"/>
    </source>
</evidence>
<protein>
    <recommendedName>
        <fullName evidence="10">Cytochrome b561 domain-containing protein</fullName>
    </recommendedName>
</protein>
<evidence type="ECO:0000256" key="4">
    <source>
        <dbReference type="ARBA" id="ARBA00022982"/>
    </source>
</evidence>
<dbReference type="OrthoDB" id="19261at2759"/>
<gene>
    <name evidence="11" type="ORF">B0I35DRAFT_477147</name>
</gene>
<evidence type="ECO:0000256" key="2">
    <source>
        <dbReference type="ARBA" id="ARBA00022448"/>
    </source>
</evidence>
<evidence type="ECO:0000259" key="10">
    <source>
        <dbReference type="SMART" id="SM00665"/>
    </source>
</evidence>
<feature type="transmembrane region" description="Helical" evidence="8">
    <location>
        <begin position="261"/>
        <end position="283"/>
    </location>
</feature>
<evidence type="ECO:0000256" key="7">
    <source>
        <dbReference type="SAM" id="MobiDB-lite"/>
    </source>
</evidence>
<feature type="domain" description="Cytochrome b561" evidence="10">
    <location>
        <begin position="229"/>
        <end position="352"/>
    </location>
</feature>
<feature type="transmembrane region" description="Helical" evidence="8">
    <location>
        <begin position="361"/>
        <end position="380"/>
    </location>
</feature>
<reference evidence="11" key="1">
    <citation type="journal article" date="2021" name="Nat. Commun.">
        <title>Genetic determinants of endophytism in the Arabidopsis root mycobiome.</title>
        <authorList>
            <person name="Mesny F."/>
            <person name="Miyauchi S."/>
            <person name="Thiergart T."/>
            <person name="Pickel B."/>
            <person name="Atanasova L."/>
            <person name="Karlsson M."/>
            <person name="Huettel B."/>
            <person name="Barry K.W."/>
            <person name="Haridas S."/>
            <person name="Chen C."/>
            <person name="Bauer D."/>
            <person name="Andreopoulos W."/>
            <person name="Pangilinan J."/>
            <person name="LaButti K."/>
            <person name="Riley R."/>
            <person name="Lipzen A."/>
            <person name="Clum A."/>
            <person name="Drula E."/>
            <person name="Henrissat B."/>
            <person name="Kohler A."/>
            <person name="Grigoriev I.V."/>
            <person name="Martin F.M."/>
            <person name="Hacquard S."/>
        </authorList>
    </citation>
    <scope>NUCLEOTIDE SEQUENCE</scope>
    <source>
        <strain evidence="11">MPI-CAGE-CH-0235</strain>
    </source>
</reference>
<dbReference type="PANTHER" id="PTHR47797">
    <property type="entry name" value="DEHYDROGENASE, PUTATIVE (AFU_ORTHOLOGUE AFUA_8G05805)-RELATED"/>
    <property type="match status" value="1"/>
</dbReference>
<evidence type="ECO:0000256" key="3">
    <source>
        <dbReference type="ARBA" id="ARBA00022692"/>
    </source>
</evidence>
<feature type="transmembrane region" description="Helical" evidence="8">
    <location>
        <begin position="229"/>
        <end position="249"/>
    </location>
</feature>
<keyword evidence="4" id="KW-0249">Electron transport</keyword>
<keyword evidence="9" id="KW-0732">Signal</keyword>
<evidence type="ECO:0000256" key="9">
    <source>
        <dbReference type="SAM" id="SignalP"/>
    </source>
</evidence>
<evidence type="ECO:0000256" key="1">
    <source>
        <dbReference type="ARBA" id="ARBA00004370"/>
    </source>
</evidence>
<dbReference type="EMBL" id="JAGPNK010000004">
    <property type="protein sequence ID" value="KAH7323274.1"/>
    <property type="molecule type" value="Genomic_DNA"/>
</dbReference>
<dbReference type="Pfam" id="PF03188">
    <property type="entry name" value="Cytochrom_B561"/>
    <property type="match status" value="1"/>
</dbReference>
<feature type="chain" id="PRO_5035427453" description="Cytochrome b561 domain-containing protein" evidence="9">
    <location>
        <begin position="21"/>
        <end position="415"/>
    </location>
</feature>
<keyword evidence="5 8" id="KW-1133">Transmembrane helix</keyword>
<dbReference type="InterPro" id="IPR006593">
    <property type="entry name" value="Cyt_b561/ferric_Rdtase_TM"/>
</dbReference>
<comment type="subcellular location">
    <subcellularLocation>
        <location evidence="1">Membrane</location>
    </subcellularLocation>
</comment>
<dbReference type="SMART" id="SM00665">
    <property type="entry name" value="B561"/>
    <property type="match status" value="1"/>
</dbReference>
<organism evidence="11 12">
    <name type="scientific">Stachybotrys elegans</name>
    <dbReference type="NCBI Taxonomy" id="80388"/>
    <lineage>
        <taxon>Eukaryota</taxon>
        <taxon>Fungi</taxon>
        <taxon>Dikarya</taxon>
        <taxon>Ascomycota</taxon>
        <taxon>Pezizomycotina</taxon>
        <taxon>Sordariomycetes</taxon>
        <taxon>Hypocreomycetidae</taxon>
        <taxon>Hypocreales</taxon>
        <taxon>Stachybotryaceae</taxon>
        <taxon>Stachybotrys</taxon>
    </lineage>
</organism>
<evidence type="ECO:0000256" key="5">
    <source>
        <dbReference type="ARBA" id="ARBA00022989"/>
    </source>
</evidence>
<keyword evidence="6 8" id="KW-0472">Membrane</keyword>
<dbReference type="CDD" id="cd09630">
    <property type="entry name" value="CDH_like_cytochrome"/>
    <property type="match status" value="1"/>
</dbReference>
<feature type="region of interest" description="Disordered" evidence="7">
    <location>
        <begin position="388"/>
        <end position="415"/>
    </location>
</feature>
<keyword evidence="2" id="KW-0813">Transport</keyword>
<accession>A0A8K0SSQ1</accession>
<keyword evidence="12" id="KW-1185">Reference proteome</keyword>
<feature type="transmembrane region" description="Helical" evidence="8">
    <location>
        <begin position="335"/>
        <end position="355"/>
    </location>
</feature>
<name>A0A8K0SSQ1_9HYPO</name>
<keyword evidence="3 8" id="KW-0812">Transmembrane</keyword>
<dbReference type="Pfam" id="PF16010">
    <property type="entry name" value="CDH-cyt"/>
    <property type="match status" value="1"/>
</dbReference>